<dbReference type="InterPro" id="IPR036388">
    <property type="entry name" value="WH-like_DNA-bd_sf"/>
</dbReference>
<keyword evidence="2" id="KW-0805">Transcription regulation</keyword>
<evidence type="ECO:0000313" key="7">
    <source>
        <dbReference type="EMBL" id="VVD72726.1"/>
    </source>
</evidence>
<dbReference type="GO" id="GO:0003700">
    <property type="term" value="F:DNA-binding transcription factor activity"/>
    <property type="evidence" value="ECO:0007669"/>
    <property type="project" value="InterPro"/>
</dbReference>
<dbReference type="Pfam" id="PF03466">
    <property type="entry name" value="LysR_substrate"/>
    <property type="match status" value="1"/>
</dbReference>
<proteinExistence type="inferred from homology"/>
<keyword evidence="8" id="KW-1185">Reference proteome</keyword>
<accession>A0A5E4SA28</accession>
<dbReference type="EMBL" id="CABPSE010000001">
    <property type="protein sequence ID" value="VVD72726.1"/>
    <property type="molecule type" value="Genomic_DNA"/>
</dbReference>
<dbReference type="SUPFAM" id="SSF53850">
    <property type="entry name" value="Periplasmic binding protein-like II"/>
    <property type="match status" value="1"/>
</dbReference>
<gene>
    <name evidence="7" type="primary">gbpR_1</name>
    <name evidence="7" type="ORF">PCO31111_00709</name>
</gene>
<feature type="compositionally biased region" description="Polar residues" evidence="5">
    <location>
        <begin position="10"/>
        <end position="20"/>
    </location>
</feature>
<dbReference type="InterPro" id="IPR036390">
    <property type="entry name" value="WH_DNA-bd_sf"/>
</dbReference>
<evidence type="ECO:0000256" key="2">
    <source>
        <dbReference type="ARBA" id="ARBA00023015"/>
    </source>
</evidence>
<dbReference type="PRINTS" id="PR00039">
    <property type="entry name" value="HTHLYSR"/>
</dbReference>
<comment type="similarity">
    <text evidence="1">Belongs to the LysR transcriptional regulatory family.</text>
</comment>
<dbReference type="Gene3D" id="1.10.10.10">
    <property type="entry name" value="Winged helix-like DNA-binding domain superfamily/Winged helix DNA-binding domain"/>
    <property type="match status" value="1"/>
</dbReference>
<dbReference type="RefSeq" id="WP_150583663.1">
    <property type="nucleotide sequence ID" value="NZ_CABPSE010000001.1"/>
</dbReference>
<dbReference type="Gene3D" id="3.40.190.290">
    <property type="match status" value="1"/>
</dbReference>
<evidence type="ECO:0000256" key="5">
    <source>
        <dbReference type="SAM" id="MobiDB-lite"/>
    </source>
</evidence>
<evidence type="ECO:0000256" key="4">
    <source>
        <dbReference type="ARBA" id="ARBA00023163"/>
    </source>
</evidence>
<reference evidence="7 8" key="1">
    <citation type="submission" date="2019-08" db="EMBL/GenBank/DDBJ databases">
        <authorList>
            <person name="Peeters C."/>
        </authorList>
    </citation>
    <scope>NUCLEOTIDE SEQUENCE [LARGE SCALE GENOMIC DNA]</scope>
    <source>
        <strain evidence="7 8">LMG 31111</strain>
    </source>
</reference>
<dbReference type="SUPFAM" id="SSF46785">
    <property type="entry name" value="Winged helix' DNA-binding domain"/>
    <property type="match status" value="1"/>
</dbReference>
<dbReference type="InterPro" id="IPR005119">
    <property type="entry name" value="LysR_subst-bd"/>
</dbReference>
<dbReference type="PROSITE" id="PS50931">
    <property type="entry name" value="HTH_LYSR"/>
    <property type="match status" value="1"/>
</dbReference>
<organism evidence="7 8">
    <name type="scientific">Pandoraea communis</name>
    <dbReference type="NCBI Taxonomy" id="2508297"/>
    <lineage>
        <taxon>Bacteria</taxon>
        <taxon>Pseudomonadati</taxon>
        <taxon>Pseudomonadota</taxon>
        <taxon>Betaproteobacteria</taxon>
        <taxon>Burkholderiales</taxon>
        <taxon>Burkholderiaceae</taxon>
        <taxon>Pandoraea</taxon>
    </lineage>
</organism>
<evidence type="ECO:0000313" key="8">
    <source>
        <dbReference type="Proteomes" id="UP000383971"/>
    </source>
</evidence>
<feature type="region of interest" description="Disordered" evidence="5">
    <location>
        <begin position="1"/>
        <end position="29"/>
    </location>
</feature>
<dbReference type="InterPro" id="IPR000847">
    <property type="entry name" value="LysR_HTH_N"/>
</dbReference>
<feature type="domain" description="HTH lysR-type" evidence="6">
    <location>
        <begin position="48"/>
        <end position="105"/>
    </location>
</feature>
<dbReference type="PANTHER" id="PTHR30419">
    <property type="entry name" value="HTH-TYPE TRANSCRIPTIONAL REGULATOR YBHD"/>
    <property type="match status" value="1"/>
</dbReference>
<dbReference type="InterPro" id="IPR050950">
    <property type="entry name" value="HTH-type_LysR_regulators"/>
</dbReference>
<evidence type="ECO:0000259" key="6">
    <source>
        <dbReference type="PROSITE" id="PS50931"/>
    </source>
</evidence>
<name>A0A5E4SA28_9BURK</name>
<evidence type="ECO:0000256" key="3">
    <source>
        <dbReference type="ARBA" id="ARBA00023125"/>
    </source>
</evidence>
<protein>
    <submittedName>
        <fullName evidence="7">HTH-type transcriptional regulator GbpR</fullName>
    </submittedName>
</protein>
<dbReference type="GO" id="GO:0003677">
    <property type="term" value="F:DNA binding"/>
    <property type="evidence" value="ECO:0007669"/>
    <property type="project" value="UniProtKB-KW"/>
</dbReference>
<dbReference type="Proteomes" id="UP000383971">
    <property type="component" value="Unassembled WGS sequence"/>
</dbReference>
<dbReference type="GO" id="GO:0005829">
    <property type="term" value="C:cytosol"/>
    <property type="evidence" value="ECO:0007669"/>
    <property type="project" value="TreeGrafter"/>
</dbReference>
<keyword evidence="4" id="KW-0804">Transcription</keyword>
<dbReference type="AlphaFoldDB" id="A0A5E4SA28"/>
<dbReference type="PANTHER" id="PTHR30419:SF8">
    <property type="entry name" value="NITROGEN ASSIMILATION TRANSCRIPTIONAL ACTIVATOR-RELATED"/>
    <property type="match status" value="1"/>
</dbReference>
<keyword evidence="3" id="KW-0238">DNA-binding</keyword>
<dbReference type="Pfam" id="PF00126">
    <property type="entry name" value="HTH_1"/>
    <property type="match status" value="1"/>
</dbReference>
<sequence length="347" mass="37993">MKDAEHSNDLPGSSDASSRNAARGERHAVAPEASVRALRDLPQALRKLRIRDLEILCLLARTRSFARTAEASAVTQPALSKWLREIEQSLDVPLFARTTRRVAPTVFGEALVDCAERVLTDLAGVTPAMQALRDGRSQPVGVGVLHGMGSVLMPDVLASMQRDGTSPRINLSHDTFDRLLPRLRWREIELLVCRLDAPAMNAGFTSVPLYEDDLCVFGGARHPLARKAKPTWQDAACYPWIVAPHGAPLRSTIEAEFAHHGLAMPEVIMESTSFMTNAAAAQRLPCLFLSSSRVVQPSPYSHALHNFELRCRHFAPAIGVLHGDNPSRSALTLIELMCHAARALASR</sequence>
<evidence type="ECO:0000256" key="1">
    <source>
        <dbReference type="ARBA" id="ARBA00009437"/>
    </source>
</evidence>